<dbReference type="InterPro" id="IPR058596">
    <property type="entry name" value="TraC-like_dom"/>
</dbReference>
<dbReference type="InterPro" id="IPR051162">
    <property type="entry name" value="T4SS_component"/>
</dbReference>
<dbReference type="Proteomes" id="UP001430377">
    <property type="component" value="Unassembled WGS sequence"/>
</dbReference>
<keyword evidence="2" id="KW-0812">Transmembrane</keyword>
<dbReference type="Pfam" id="PF26592">
    <property type="entry name" value="PrgI_like"/>
    <property type="match status" value="1"/>
</dbReference>
<dbReference type="PANTHER" id="PTHR30121:SF6">
    <property type="entry name" value="SLR6007 PROTEIN"/>
    <property type="match status" value="1"/>
</dbReference>
<comment type="caution">
    <text evidence="5">The sequence shown here is derived from an EMBL/GenBank/DDBJ whole genome shotgun (WGS) entry which is preliminary data.</text>
</comment>
<feature type="domain" description="TraC-like" evidence="4">
    <location>
        <begin position="118"/>
        <end position="321"/>
    </location>
</feature>
<evidence type="ECO:0000256" key="1">
    <source>
        <dbReference type="SAM" id="MobiDB-lite"/>
    </source>
</evidence>
<keyword evidence="2" id="KW-1133">Transmembrane helix</keyword>
<dbReference type="Gene3D" id="3.40.50.300">
    <property type="entry name" value="P-loop containing nucleotide triphosphate hydrolases"/>
    <property type="match status" value="2"/>
</dbReference>
<organism evidence="5 6">
    <name type="scientific">Haloarcula rubra</name>
    <dbReference type="NCBI Taxonomy" id="2487747"/>
    <lineage>
        <taxon>Archaea</taxon>
        <taxon>Methanobacteriati</taxon>
        <taxon>Methanobacteriota</taxon>
        <taxon>Stenosarchaea group</taxon>
        <taxon>Halobacteria</taxon>
        <taxon>Halobacteriales</taxon>
        <taxon>Haloarculaceae</taxon>
        <taxon>Haloarcula</taxon>
    </lineage>
</organism>
<sequence>MSNASTDEFNTNIVHDDLGGTTEFWGQYTFGELLLFILPLFGWLVFLGMPFVPSGFLVPATGLLIATELFLLGLHKARPRYYRLTEWLSVRLRWAIKKPEYLFDDGAQDTRAVTRVDRVLPHGIKRVDGAHLGAVQVTPANMALQDGEQWQQAVRSLTDLANSLEGKTDLYVTTREIDQSNHIRSHQERLSDPDTNRLPILRGLLMEWVNRYTTDDEPVAGTEMEREYYIIVSVTDDDIDAIDRESASLLHTLADVPVVGRLAEVVASDGLTQSERETYKAKKLKDRVTSTTRAVNSLYRCSGTPVSPVQLAKLTKEYWACESQSFGALAETSGLSPLHYTRGQDAATQDLDREDLQEEPPGFEDVDTDAVPAAFRQPGQEQQSLLAPSAVDWYEDYTILDNETFARTFWIETFPEHPTNGMLERLLLDTDLKADVSIHIDPYDSQDAVEVISEWVSSLRVLQEDVGELDSEDLQHDIQRAKYIRQAVRRNHTSLYQAGVFIRVTADSKEELRQQTTQLETLLRDSPANCSIKRATRRQEQGLVTVSPIGGNELGRNRLSSMTGEALGSLFPFSSNYLRMADGIQYGTHDHNDSTVLIDPWELETGHSELVTGMPGGGKTHGTQARALRMLKKRSDVKQVYIDPVGDMRGNAQVLDAKTITISGDTPLNPCEMHPTPQHVLEQSPDMEPVRAKIDEVYGVIMNFLASRDIDLDMHSGLITFLIQTVFEESDIDRDDPSTHTPENSPTMQDILDLIDEIQTNPERFPGAETESAKQTIREYADELSVALQPFRKGSTYGNLAEESNLNLIDNDSKGVYLDLQQVEGSGEGLGKQSFIMQLLLSTLYQQAKNMETKVEVIIDEAHYLFADDANLAFLNQIARHQRHAGIRLVMLSQTLNEFYDGDAAEEIAGMCPIMVHHREPSLDAKTAQRAGLTSEQQHYVNNAQAGKESVGDGQGYSEALVRVDEQGDYPVQIRTSWEEKRVIDLDTTVDDPLDVLIENRPEQVEAFDEFLTHEAMVSDLTKQHGLTRDQAETLLSGVSDAELLDALSVALDRATDADEERSSSSSADDGQEPATANSTTTDAGVDSFTDSMTQVLDSMEAQRQSTTTNGTAPAAHDTGGDADE</sequence>
<evidence type="ECO:0000313" key="6">
    <source>
        <dbReference type="Proteomes" id="UP001430377"/>
    </source>
</evidence>
<feature type="region of interest" description="Disordered" evidence="1">
    <location>
        <begin position="1055"/>
        <end position="1125"/>
    </location>
</feature>
<feature type="transmembrane region" description="Helical" evidence="2">
    <location>
        <begin position="33"/>
        <end position="50"/>
    </location>
</feature>
<feature type="compositionally biased region" description="Polar residues" evidence="1">
    <location>
        <begin position="1075"/>
        <end position="1112"/>
    </location>
</feature>
<evidence type="ECO:0000313" key="5">
    <source>
        <dbReference type="EMBL" id="MBX0325212.1"/>
    </source>
</evidence>
<evidence type="ECO:0000256" key="2">
    <source>
        <dbReference type="SAM" id="Phobius"/>
    </source>
</evidence>
<gene>
    <name evidence="5" type="ORF">EGH21_19485</name>
</gene>
<feature type="domain" description="PrgI-like" evidence="3">
    <location>
        <begin position="23"/>
        <end position="101"/>
    </location>
</feature>
<accession>A0AAW4PY56</accession>
<dbReference type="SUPFAM" id="SSF52540">
    <property type="entry name" value="P-loop containing nucleoside triphosphate hydrolases"/>
    <property type="match status" value="1"/>
</dbReference>
<dbReference type="AlphaFoldDB" id="A0AAW4PY56"/>
<evidence type="ECO:0000259" key="4">
    <source>
        <dbReference type="Pfam" id="PF26593"/>
    </source>
</evidence>
<keyword evidence="2" id="KW-0472">Membrane</keyword>
<dbReference type="RefSeq" id="WP_220620078.1">
    <property type="nucleotide sequence ID" value="NZ_RKLR01000011.1"/>
</dbReference>
<feature type="transmembrane region" description="Helical" evidence="2">
    <location>
        <begin position="56"/>
        <end position="74"/>
    </location>
</feature>
<evidence type="ECO:0000259" key="3">
    <source>
        <dbReference type="Pfam" id="PF26592"/>
    </source>
</evidence>
<name>A0AAW4PY56_9EURY</name>
<dbReference type="InterPro" id="IPR027417">
    <property type="entry name" value="P-loop_NTPase"/>
</dbReference>
<protein>
    <submittedName>
        <fullName evidence="5">Type IV secretory system conjugative DNA transfer family protein</fullName>
    </submittedName>
</protein>
<dbReference type="CDD" id="cd01127">
    <property type="entry name" value="TrwB_TraG_TraD_VirD4"/>
    <property type="match status" value="1"/>
</dbReference>
<dbReference type="EMBL" id="RKLR01000011">
    <property type="protein sequence ID" value="MBX0325212.1"/>
    <property type="molecule type" value="Genomic_DNA"/>
</dbReference>
<reference evidence="5 6" key="1">
    <citation type="submission" date="2021-06" db="EMBL/GenBank/DDBJ databases">
        <title>Halomicroarcula sp. a new haloarchaeum isolated from saline soil.</title>
        <authorList>
            <person name="Duran-Viseras A."/>
            <person name="Sanchez-Porro C."/>
            <person name="Ventosa A."/>
        </authorList>
    </citation>
    <scope>NUCLEOTIDE SEQUENCE [LARGE SCALE GENOMIC DNA]</scope>
    <source>
        <strain evidence="5 6">F13</strain>
    </source>
</reference>
<dbReference type="InterPro" id="IPR058597">
    <property type="entry name" value="PrgI-like_dom"/>
</dbReference>
<keyword evidence="6" id="KW-1185">Reference proteome</keyword>
<proteinExistence type="predicted"/>
<dbReference type="PANTHER" id="PTHR30121">
    <property type="entry name" value="UNCHARACTERIZED PROTEIN YJGR-RELATED"/>
    <property type="match status" value="1"/>
</dbReference>
<dbReference type="Pfam" id="PF26593">
    <property type="entry name" value="TraC-like"/>
    <property type="match status" value="1"/>
</dbReference>